<name>A0A2H3J6A5_WOLCO</name>
<sequence length="102" mass="10642">MGAAGRAWECAPKRAQQTGTAIGGRRAGGSRAQSVRVGEMASGQSRWAARPLCGTCLIASPVRRSASVACDAVCPVTHPCHAGHRAMRRCGKCQCRIVHKSG</sequence>
<proteinExistence type="predicted"/>
<gene>
    <name evidence="2" type="ORF">WOLCODRAFT_135603</name>
</gene>
<accession>A0A2H3J6A5</accession>
<dbReference type="Proteomes" id="UP000218811">
    <property type="component" value="Unassembled WGS sequence"/>
</dbReference>
<reference evidence="2 3" key="1">
    <citation type="journal article" date="2012" name="Science">
        <title>The Paleozoic origin of enzymatic lignin decomposition reconstructed from 31 fungal genomes.</title>
        <authorList>
            <person name="Floudas D."/>
            <person name="Binder M."/>
            <person name="Riley R."/>
            <person name="Barry K."/>
            <person name="Blanchette R.A."/>
            <person name="Henrissat B."/>
            <person name="Martinez A.T."/>
            <person name="Otillar R."/>
            <person name="Spatafora J.W."/>
            <person name="Yadav J.S."/>
            <person name="Aerts A."/>
            <person name="Benoit I."/>
            <person name="Boyd A."/>
            <person name="Carlson A."/>
            <person name="Copeland A."/>
            <person name="Coutinho P.M."/>
            <person name="de Vries R.P."/>
            <person name="Ferreira P."/>
            <person name="Findley K."/>
            <person name="Foster B."/>
            <person name="Gaskell J."/>
            <person name="Glotzer D."/>
            <person name="Gorecki P."/>
            <person name="Heitman J."/>
            <person name="Hesse C."/>
            <person name="Hori C."/>
            <person name="Igarashi K."/>
            <person name="Jurgens J.A."/>
            <person name="Kallen N."/>
            <person name="Kersten P."/>
            <person name="Kohler A."/>
            <person name="Kuees U."/>
            <person name="Kumar T.K.A."/>
            <person name="Kuo A."/>
            <person name="LaButti K."/>
            <person name="Larrondo L.F."/>
            <person name="Lindquist E."/>
            <person name="Ling A."/>
            <person name="Lombard V."/>
            <person name="Lucas S."/>
            <person name="Lundell T."/>
            <person name="Martin R."/>
            <person name="McLaughlin D.J."/>
            <person name="Morgenstern I."/>
            <person name="Morin E."/>
            <person name="Murat C."/>
            <person name="Nagy L.G."/>
            <person name="Nolan M."/>
            <person name="Ohm R.A."/>
            <person name="Patyshakuliyeva A."/>
            <person name="Rokas A."/>
            <person name="Ruiz-Duenas F.J."/>
            <person name="Sabat G."/>
            <person name="Salamov A."/>
            <person name="Samejima M."/>
            <person name="Schmutz J."/>
            <person name="Slot J.C."/>
            <person name="St John F."/>
            <person name="Stenlid J."/>
            <person name="Sun H."/>
            <person name="Sun S."/>
            <person name="Syed K."/>
            <person name="Tsang A."/>
            <person name="Wiebenga A."/>
            <person name="Young D."/>
            <person name="Pisabarro A."/>
            <person name="Eastwood D.C."/>
            <person name="Martin F."/>
            <person name="Cullen D."/>
            <person name="Grigoriev I.V."/>
            <person name="Hibbett D.S."/>
        </authorList>
    </citation>
    <scope>NUCLEOTIDE SEQUENCE [LARGE SCALE GENOMIC DNA]</scope>
    <source>
        <strain evidence="2 3">MD-104</strain>
    </source>
</reference>
<feature type="region of interest" description="Disordered" evidence="1">
    <location>
        <begin position="1"/>
        <end position="36"/>
    </location>
</feature>
<evidence type="ECO:0000313" key="2">
    <source>
        <dbReference type="EMBL" id="PCH34279.1"/>
    </source>
</evidence>
<evidence type="ECO:0000256" key="1">
    <source>
        <dbReference type="SAM" id="MobiDB-lite"/>
    </source>
</evidence>
<dbReference type="EMBL" id="KB467831">
    <property type="protein sequence ID" value="PCH34279.1"/>
    <property type="molecule type" value="Genomic_DNA"/>
</dbReference>
<protein>
    <submittedName>
        <fullName evidence="2">Uncharacterized protein</fullName>
    </submittedName>
</protein>
<dbReference type="AlphaFoldDB" id="A0A2H3J6A5"/>
<keyword evidence="3" id="KW-1185">Reference proteome</keyword>
<organism evidence="2 3">
    <name type="scientific">Wolfiporia cocos (strain MD-104)</name>
    <name type="common">Brown rot fungus</name>
    <dbReference type="NCBI Taxonomy" id="742152"/>
    <lineage>
        <taxon>Eukaryota</taxon>
        <taxon>Fungi</taxon>
        <taxon>Dikarya</taxon>
        <taxon>Basidiomycota</taxon>
        <taxon>Agaricomycotina</taxon>
        <taxon>Agaricomycetes</taxon>
        <taxon>Polyporales</taxon>
        <taxon>Phaeolaceae</taxon>
        <taxon>Wolfiporia</taxon>
    </lineage>
</organism>
<evidence type="ECO:0000313" key="3">
    <source>
        <dbReference type="Proteomes" id="UP000218811"/>
    </source>
</evidence>